<dbReference type="AlphaFoldDB" id="A0A2M8AR29"/>
<protein>
    <submittedName>
        <fullName evidence="1">Uncharacterized protein</fullName>
    </submittedName>
</protein>
<reference evidence="2" key="1">
    <citation type="submission" date="2017-09" db="EMBL/GenBank/DDBJ databases">
        <title>Depth-based differentiation of microbial function through sediment-hosted aquifers and enrichment of novel symbionts in the deep terrestrial subsurface.</title>
        <authorList>
            <person name="Probst A.J."/>
            <person name="Ladd B."/>
            <person name="Jarett J.K."/>
            <person name="Geller-Mcgrath D.E."/>
            <person name="Sieber C.M.K."/>
            <person name="Emerson J.B."/>
            <person name="Anantharaman K."/>
            <person name="Thomas B.C."/>
            <person name="Malmstrom R."/>
            <person name="Stieglmeier M."/>
            <person name="Klingl A."/>
            <person name="Woyke T."/>
            <person name="Ryan C.M."/>
            <person name="Banfield J.F."/>
        </authorList>
    </citation>
    <scope>NUCLEOTIDE SEQUENCE [LARGE SCALE GENOMIC DNA]</scope>
</reference>
<evidence type="ECO:0000313" key="2">
    <source>
        <dbReference type="Proteomes" id="UP000231366"/>
    </source>
</evidence>
<dbReference type="Proteomes" id="UP000231366">
    <property type="component" value="Unassembled WGS sequence"/>
</dbReference>
<dbReference type="EMBL" id="PFUI01000263">
    <property type="protein sequence ID" value="PJB28248.1"/>
    <property type="molecule type" value="Genomic_DNA"/>
</dbReference>
<sequence length="76" mass="8912">MNFFSQRHKAHKGQKRRKISYVFVISVALREEISEPCELCVIFAFFVLKNSLAQIVNIYGWVLIRYLQGGENNYAE</sequence>
<organism evidence="1 2">
    <name type="scientific">Candidatus Desantisbacteria bacterium CG_4_9_14_3_um_filter_40_11</name>
    <dbReference type="NCBI Taxonomy" id="1974546"/>
    <lineage>
        <taxon>Bacteria</taxon>
        <taxon>Candidatus Desantisiibacteriota</taxon>
    </lineage>
</organism>
<name>A0A2M8AR29_9BACT</name>
<evidence type="ECO:0000313" key="1">
    <source>
        <dbReference type="EMBL" id="PJB28248.1"/>
    </source>
</evidence>
<gene>
    <name evidence="1" type="ORF">CO110_10055</name>
</gene>
<proteinExistence type="predicted"/>
<comment type="caution">
    <text evidence="1">The sequence shown here is derived from an EMBL/GenBank/DDBJ whole genome shotgun (WGS) entry which is preliminary data.</text>
</comment>
<accession>A0A2M8AR29</accession>